<evidence type="ECO:0000256" key="2">
    <source>
        <dbReference type="ARBA" id="ARBA00022980"/>
    </source>
</evidence>
<dbReference type="HAMAP" id="MF_00369">
    <property type="entry name" value="Ribosomal_eL21"/>
    <property type="match status" value="1"/>
</dbReference>
<keyword evidence="3 5" id="KW-0687">Ribonucleoprotein</keyword>
<evidence type="ECO:0000256" key="4">
    <source>
        <dbReference type="ARBA" id="ARBA00035219"/>
    </source>
</evidence>
<sequence>MAKISGGGRKPGKRGKTRAKFKKKTKKPSVNDIMQEFNDDDKVQVVIDSSYHAGLPDKGFHGLTGKVVGKRGKSFEVKLKKGNKEMMVVTTAVHLKKLV</sequence>
<dbReference type="GO" id="GO:0006412">
    <property type="term" value="P:translation"/>
    <property type="evidence" value="ECO:0007669"/>
    <property type="project" value="UniProtKB-UniRule"/>
</dbReference>
<evidence type="ECO:0000256" key="5">
    <source>
        <dbReference type="HAMAP-Rule" id="MF_00369"/>
    </source>
</evidence>
<feature type="region of interest" description="Disordered" evidence="6">
    <location>
        <begin position="1"/>
        <end position="29"/>
    </location>
</feature>
<dbReference type="Gene3D" id="2.30.30.70">
    <property type="entry name" value="Ribosomal protein L21"/>
    <property type="match status" value="1"/>
</dbReference>
<dbReference type="InterPro" id="IPR022856">
    <property type="entry name" value="Ribosomal_eL21_arc"/>
</dbReference>
<dbReference type="GO" id="GO:1990904">
    <property type="term" value="C:ribonucleoprotein complex"/>
    <property type="evidence" value="ECO:0007669"/>
    <property type="project" value="UniProtKB-KW"/>
</dbReference>
<dbReference type="AlphaFoldDB" id="A0A8T5GDS5"/>
<dbReference type="InterPro" id="IPR001147">
    <property type="entry name" value="Ribosomal_eL21"/>
</dbReference>
<gene>
    <name evidence="5" type="primary">rpl21e</name>
    <name evidence="7" type="ORF">HON47_00810</name>
</gene>
<evidence type="ECO:0000256" key="1">
    <source>
        <dbReference type="ARBA" id="ARBA00008427"/>
    </source>
</evidence>
<feature type="compositionally biased region" description="Basic residues" evidence="6">
    <location>
        <begin position="10"/>
        <end position="27"/>
    </location>
</feature>
<keyword evidence="2 5" id="KW-0689">Ribosomal protein</keyword>
<name>A0A8T5GDS5_9ARCH</name>
<comment type="similarity">
    <text evidence="1 5">Belongs to the eukaryotic ribosomal protein eL21 family.</text>
</comment>
<dbReference type="InterPro" id="IPR036948">
    <property type="entry name" value="Ribosomal_eL21_sf"/>
</dbReference>
<evidence type="ECO:0000313" key="7">
    <source>
        <dbReference type="EMBL" id="MBT4870099.1"/>
    </source>
</evidence>
<dbReference type="Proteomes" id="UP000722459">
    <property type="component" value="Unassembled WGS sequence"/>
</dbReference>
<evidence type="ECO:0000256" key="6">
    <source>
        <dbReference type="SAM" id="MobiDB-lite"/>
    </source>
</evidence>
<dbReference type="GO" id="GO:0005840">
    <property type="term" value="C:ribosome"/>
    <property type="evidence" value="ECO:0007669"/>
    <property type="project" value="UniProtKB-KW"/>
</dbReference>
<dbReference type="InterPro" id="IPR008991">
    <property type="entry name" value="Translation_prot_SH3-like_sf"/>
</dbReference>
<dbReference type="Pfam" id="PF01157">
    <property type="entry name" value="Ribosomal_L21e"/>
    <property type="match status" value="1"/>
</dbReference>
<dbReference type="EMBL" id="JABJNZ010000015">
    <property type="protein sequence ID" value="MBT4870099.1"/>
    <property type="molecule type" value="Genomic_DNA"/>
</dbReference>
<dbReference type="GO" id="GO:0003735">
    <property type="term" value="F:structural constituent of ribosome"/>
    <property type="evidence" value="ECO:0007669"/>
    <property type="project" value="InterPro"/>
</dbReference>
<evidence type="ECO:0000256" key="3">
    <source>
        <dbReference type="ARBA" id="ARBA00023274"/>
    </source>
</evidence>
<proteinExistence type="inferred from homology"/>
<reference evidence="7" key="1">
    <citation type="journal article" date="2021" name="ISME J.">
        <title>Mercury methylation by metabolically versatile and cosmopolitan marine bacteria.</title>
        <authorList>
            <person name="Lin H."/>
            <person name="Ascher D.B."/>
            <person name="Myung Y."/>
            <person name="Lamborg C.H."/>
            <person name="Hallam S.J."/>
            <person name="Gionfriddo C.M."/>
            <person name="Holt K.E."/>
            <person name="Moreau J.W."/>
        </authorList>
    </citation>
    <scope>NUCLEOTIDE SEQUENCE</scope>
    <source>
        <strain evidence="7">SI075_bin30</strain>
    </source>
</reference>
<protein>
    <recommendedName>
        <fullName evidence="4 5">Large ribosomal subunit protein eL21</fullName>
    </recommendedName>
</protein>
<accession>A0A8T5GDS5</accession>
<organism evidence="7 8">
    <name type="scientific">Candidatus Iainarchaeum sp</name>
    <dbReference type="NCBI Taxonomy" id="3101447"/>
    <lineage>
        <taxon>Archaea</taxon>
        <taxon>Candidatus Iainarchaeota</taxon>
        <taxon>Candidatus Iainarchaeia</taxon>
        <taxon>Candidatus Iainarchaeales</taxon>
        <taxon>Candidatus Iainarchaeaceae</taxon>
        <taxon>Candidatus Iainarchaeum</taxon>
    </lineage>
</organism>
<dbReference type="SUPFAM" id="SSF50104">
    <property type="entry name" value="Translation proteins SH3-like domain"/>
    <property type="match status" value="1"/>
</dbReference>
<evidence type="ECO:0000313" key="8">
    <source>
        <dbReference type="Proteomes" id="UP000722459"/>
    </source>
</evidence>
<comment type="caution">
    <text evidence="7">The sequence shown here is derived from an EMBL/GenBank/DDBJ whole genome shotgun (WGS) entry which is preliminary data.</text>
</comment>